<keyword evidence="11" id="KW-1185">Reference proteome</keyword>
<evidence type="ECO:0000313" key="11">
    <source>
        <dbReference type="Proteomes" id="UP000251402"/>
    </source>
</evidence>
<dbReference type="GO" id="GO:0016485">
    <property type="term" value="P:protein processing"/>
    <property type="evidence" value="ECO:0007669"/>
    <property type="project" value="TreeGrafter"/>
</dbReference>
<dbReference type="Pfam" id="PF05649">
    <property type="entry name" value="Peptidase_M13_N"/>
    <property type="match status" value="1"/>
</dbReference>
<dbReference type="GO" id="GO:0005886">
    <property type="term" value="C:plasma membrane"/>
    <property type="evidence" value="ECO:0007669"/>
    <property type="project" value="TreeGrafter"/>
</dbReference>
<dbReference type="AlphaFoldDB" id="A0A5C1I4N2"/>
<keyword evidence="7" id="KW-0482">Metalloprotease</keyword>
<evidence type="ECO:0000256" key="6">
    <source>
        <dbReference type="ARBA" id="ARBA00022833"/>
    </source>
</evidence>
<dbReference type="InterPro" id="IPR018497">
    <property type="entry name" value="Peptidase_M13_C"/>
</dbReference>
<dbReference type="GO" id="GO:0004222">
    <property type="term" value="F:metalloendopeptidase activity"/>
    <property type="evidence" value="ECO:0007669"/>
    <property type="project" value="InterPro"/>
</dbReference>
<sequence>MNKQIRSLSIIAISFGTLLSACSHEDKTKAYEAGDPVIHNMDTTVKPGDDFFKYANGTWLRKNPIPAAYASWGIGNVVQDELRDRMKKINEDALKANAPKGSNTQKIGDFYFSGMDTVNIEKQGLSPLKDELDKIDRITDIKSLVEEFAHLQRIGVTQPIGAYVGQDAKNSSKMALGLYQSGIGMPNRDYYFNKDEHSVAIRTDYQNKYLPTMFKLTGLTADKAAAAAKKTYSLETFLADSSRKLEDLRDPYHNYNKMTLAALSKLAPDIDWKPTFEKMDYKNADTVIVGQPEYYRALNKALKVYTIDDWKNYLRNNLITAFGSYLSKPFDEEVFRFYDKVIEGSTAQLPRWKRVLDTENGLMGEVLGQIFVKEYFPEKTKERYVKLVEEMRASFKEHIEKLDWMSPATKEKAYYKLSKVNPKVGYPDKWKDFSTLEINRGPYALNVLRANEWWHNFSAAKLGKPVDRTEWDITPQTYNAYYNPSNNEIVLPAGIFTIPGYKDENIDDAIIYGYAAASTIGHEMTHGFDDQGRQFDAAGNLKAWWTPQDSVKFSQRAKMLIDQFNGYSIYGLHVNGKATQGENIADLGGIVIGLDAFKKTQQYKEGKLINGLTPLQRYFLGYSLGWLTQDRKESLSSQILTNEHAPAFMRVNGPFTDVPEFYEAFHIKKGDKMWIDPDKRVKIW</sequence>
<keyword evidence="6" id="KW-0862">Zinc</keyword>
<evidence type="ECO:0000313" key="10">
    <source>
        <dbReference type="EMBL" id="QEM12913.1"/>
    </source>
</evidence>
<dbReference type="Pfam" id="PF01431">
    <property type="entry name" value="Peptidase_M13"/>
    <property type="match status" value="1"/>
</dbReference>
<evidence type="ECO:0000256" key="4">
    <source>
        <dbReference type="ARBA" id="ARBA00022723"/>
    </source>
</evidence>
<keyword evidence="3" id="KW-0645">Protease</keyword>
<dbReference type="InterPro" id="IPR008753">
    <property type="entry name" value="Peptidase_M13_N"/>
</dbReference>
<comment type="similarity">
    <text evidence="2">Belongs to the peptidase M13 family.</text>
</comment>
<dbReference type="PANTHER" id="PTHR11733">
    <property type="entry name" value="ZINC METALLOPROTEASE FAMILY M13 NEPRILYSIN-RELATED"/>
    <property type="match status" value="1"/>
</dbReference>
<feature type="domain" description="Peptidase M13 C-terminal" evidence="8">
    <location>
        <begin position="479"/>
        <end position="681"/>
    </location>
</feature>
<dbReference type="KEGG" id="mrub:DEO27_023840"/>
<evidence type="ECO:0000259" key="9">
    <source>
        <dbReference type="Pfam" id="PF05649"/>
    </source>
</evidence>
<dbReference type="Proteomes" id="UP000251402">
    <property type="component" value="Chromosome"/>
</dbReference>
<evidence type="ECO:0000256" key="3">
    <source>
        <dbReference type="ARBA" id="ARBA00022670"/>
    </source>
</evidence>
<dbReference type="PROSITE" id="PS51257">
    <property type="entry name" value="PROKAR_LIPOPROTEIN"/>
    <property type="match status" value="1"/>
</dbReference>
<dbReference type="SUPFAM" id="SSF55486">
    <property type="entry name" value="Metalloproteases ('zincins'), catalytic domain"/>
    <property type="match status" value="1"/>
</dbReference>
<dbReference type="CDD" id="cd08662">
    <property type="entry name" value="M13"/>
    <property type="match status" value="1"/>
</dbReference>
<gene>
    <name evidence="10" type="ORF">DEO27_023840</name>
</gene>
<dbReference type="PANTHER" id="PTHR11733:SF167">
    <property type="entry name" value="FI17812P1-RELATED"/>
    <property type="match status" value="1"/>
</dbReference>
<evidence type="ECO:0000259" key="8">
    <source>
        <dbReference type="Pfam" id="PF01431"/>
    </source>
</evidence>
<dbReference type="InterPro" id="IPR000718">
    <property type="entry name" value="Peptidase_M13"/>
</dbReference>
<evidence type="ECO:0000256" key="1">
    <source>
        <dbReference type="ARBA" id="ARBA00001947"/>
    </source>
</evidence>
<dbReference type="EMBL" id="CP043450">
    <property type="protein sequence ID" value="QEM12913.1"/>
    <property type="molecule type" value="Genomic_DNA"/>
</dbReference>
<dbReference type="PRINTS" id="PR00786">
    <property type="entry name" value="NEPRILYSIN"/>
</dbReference>
<name>A0A5C1I4N2_9SPHI</name>
<dbReference type="Gene3D" id="3.40.390.10">
    <property type="entry name" value="Collagenase (Catalytic Domain)"/>
    <property type="match status" value="1"/>
</dbReference>
<dbReference type="InterPro" id="IPR042089">
    <property type="entry name" value="Peptidase_M13_dom_2"/>
</dbReference>
<keyword evidence="5" id="KW-0378">Hydrolase</keyword>
<organism evidence="10 11">
    <name type="scientific">Mucilaginibacter rubeus</name>
    <dbReference type="NCBI Taxonomy" id="2027860"/>
    <lineage>
        <taxon>Bacteria</taxon>
        <taxon>Pseudomonadati</taxon>
        <taxon>Bacteroidota</taxon>
        <taxon>Sphingobacteriia</taxon>
        <taxon>Sphingobacteriales</taxon>
        <taxon>Sphingobacteriaceae</taxon>
        <taxon>Mucilaginibacter</taxon>
    </lineage>
</organism>
<comment type="cofactor">
    <cofactor evidence="1">
        <name>Zn(2+)</name>
        <dbReference type="ChEBI" id="CHEBI:29105"/>
    </cofactor>
</comment>
<dbReference type="Gene3D" id="1.10.1380.10">
    <property type="entry name" value="Neutral endopeptidase , domain2"/>
    <property type="match status" value="1"/>
</dbReference>
<evidence type="ECO:0000256" key="2">
    <source>
        <dbReference type="ARBA" id="ARBA00007357"/>
    </source>
</evidence>
<dbReference type="InterPro" id="IPR024079">
    <property type="entry name" value="MetalloPept_cat_dom_sf"/>
</dbReference>
<evidence type="ECO:0000256" key="5">
    <source>
        <dbReference type="ARBA" id="ARBA00022801"/>
    </source>
</evidence>
<feature type="domain" description="Peptidase M13 N-terminal" evidence="9">
    <location>
        <begin position="47"/>
        <end position="427"/>
    </location>
</feature>
<dbReference type="RefSeq" id="WP_112574431.1">
    <property type="nucleotide sequence ID" value="NZ_CP043450.1"/>
</dbReference>
<reference evidence="10" key="1">
    <citation type="submission" date="2019-08" db="EMBL/GenBank/DDBJ databases">
        <title>Comparative genome analysis confer to the adaptation heavy metal polluted environment.</title>
        <authorList>
            <person name="Li Y."/>
        </authorList>
    </citation>
    <scope>NUCLEOTIDE SEQUENCE [LARGE SCALE GENOMIC DNA]</scope>
    <source>
        <strain evidence="10">P1</strain>
    </source>
</reference>
<proteinExistence type="inferred from homology"/>
<keyword evidence="4" id="KW-0479">Metal-binding</keyword>
<dbReference type="PROSITE" id="PS51885">
    <property type="entry name" value="NEPRILYSIN"/>
    <property type="match status" value="1"/>
</dbReference>
<evidence type="ECO:0000256" key="7">
    <source>
        <dbReference type="ARBA" id="ARBA00023049"/>
    </source>
</evidence>
<dbReference type="OrthoDB" id="9775677at2"/>
<protein>
    <submittedName>
        <fullName evidence="10">M13 family metallopeptidase</fullName>
    </submittedName>
</protein>
<accession>A0A5C1I4N2</accession>
<dbReference type="GO" id="GO:0046872">
    <property type="term" value="F:metal ion binding"/>
    <property type="evidence" value="ECO:0007669"/>
    <property type="project" value="UniProtKB-KW"/>
</dbReference>